<sequence length="1968" mass="225335">MEGLARLMLHVKCELDQLDDLFNSHSFLNSSVWKVLFSANFRKSFAKLKSLQMKKKVIQTILGLASGWRSKRNYVTLSDSFQLAKIYRMGEHYLVWTIDIVMDERYIQVIKIWDILLLSQLMSFISRIDRIFSMYTDSYISRCKEKCTDGIEVPVSWNSNQNILQYKKHCELELAENAKLGQIDGEEVLENSKVSESLLLMKFYALTSGIVSHLLTGNDGTELNIPFELTDEEKHVVRFSRSSFILGRSGTGKTTILTTKLVQKQQQHTLALQGVCVLEGDLSRDAFRNDSVFENDERLQKKKMLKQVFITVSPKLCLAIQDHINRLTSFAASGCLYGPSNIEMRDTSDLLAQFVDIPDTFHDLPNKHFPLVVTFSKFLMMLDGSISRSFFSKFRNDQDLSINGSNASKSLALQMFFQKEVDFEKFVGSYWPHFSTQLTKKLDACSVYTEIISHIKGDLEAGSFLDGKLGRRDYIMLANKRVSPFCEDMRGDIYDIFLDYEKKKCLNGEFDIADFVIDLHQRLRCGAHLGDKFDYVYVDEVQDLTMRQVALLKYCCTNYDEGFVFAGDTAQTIARGVDFRFEDIRCLFYKEFTSELRIEDHGLKKGERIKDNFQLNQNFRTHSGVLKLAKSIMDLLFNFFPLSIDRIAPEISLIYGESPVLLKSTNDENAIITIFGSGTGECSNMIEFGAEQVILVRDDIAKSQIVDLVGTKALVLTIIECKGLEFQDVLLYNFFGGSPLKNKWRVVYKYMNENGFADQSGMTACPSFDHGRHGLLCSELKQLYVAITRTRQRLWISENSYEFCKPIFDYWKSLCLVQVRHLDSSLAQAMQAISTSDDWRVRGIKLFNEENFEMATMCFERAGDIYREKWARAAGLVSSADSILSSKPEMAKAVLKAADIYESIGKPESAATCYIKLKDFNSAGRLYLEKCGEASLEAAGDCFSMAEKWLLAADVYAKAKCFSKCLSMCSQGELFDAGLRFIKQWTDDSDFDTLKQHELCKVEKSFLESCVMHYVTLRDITHMVELAKVLQSMDLIRNSLKSRGLLDELLELEMVMGNYIEAADLAHVKGNILLEADMLQKAGHFEKSAGVILLHVIVNSLWAPGSKGWPLKQFAKKEEFLDKAKVIAKQVSDSFYDIVSSEAYLLSDCSKDLFNLSRHLVKAHKFQNIRLEIFTLREIIDIHLQFEPCKYVWEPGLVSDVDKHTHLIMSQNICSVESLMHNWKLWKNKILKVLSHLSSSTQFKENDFELYEQFCFEYLGILMNSDQNTFFLLNPEASWTNSCKNSPKLRDLSMINFGQFKESAHRYWRLELLSLGVEILEKLELLISFSKCCVKACSHSKTTCNVFERKVLFPFSKARVILATYEIVKFIREFDTISLESIDKISRIFTSSSEYFFSILFPIMWKDGSNMSMLDFHTSMNVMEIIEESIDRDLRPFEGKMTLGQITRLVMLLFLTGNLKDGLFYNIIQQLSFMQPWHDLIITFKGFLSSSSQSISLILKLEQALRDSFFTDWKGKCDFMSPHCFMYLVDCLLFCASSCLGSRVPFFSTKSTLFEMLRCRGLKGYMDTFFVVPCDSPTFISVHNCLESIIEMIQMLLKRKGEIKAWVVQSSMCQFDYCSLITKMVITLCLANLNSGRSFYLNKFLSHNYIMDDLPEKFRDAIAGCWEVRKNLIDFSNALRVAQDSLVYVIPRDKKIDFSNLNTIVLKPEDLRCCEYVIAKLFPKISKNEPKIQCEQELPGSISSGDVHNMCQTVVFAYSKSLIQAELLQKNEQVDLAMIIDQDDLQKTCLQLCMDLNTRLRSYDEIKLEDIIHCLSTLIAWISQNVQQRDSDPDIQKIRKMVIEIKFHSSSLDGGIEPPCMTVEELELRCPGWKFYLSSFIDSMLKEMNKSPETIVDVVEEEVICEETTNIANNSSTTVSEVVDEDIFKETTDITDNSSEIVAAVIEEEDSCKETADIADYSNKNQGS</sequence>
<dbReference type="EMBL" id="JBBWWR010000005">
    <property type="protein sequence ID" value="KAK8965877.1"/>
    <property type="molecule type" value="Genomic_DNA"/>
</dbReference>
<evidence type="ECO:0000256" key="5">
    <source>
        <dbReference type="PROSITE-ProRule" id="PRU00560"/>
    </source>
</evidence>
<keyword evidence="4 5" id="KW-0067">ATP-binding</keyword>
<dbReference type="Pfam" id="PF00580">
    <property type="entry name" value="UvrD-helicase"/>
    <property type="match status" value="1"/>
</dbReference>
<feature type="domain" description="UvrD-like helicase ATP-binding" evidence="6">
    <location>
        <begin position="226"/>
        <end position="622"/>
    </location>
</feature>
<dbReference type="InterPro" id="IPR039904">
    <property type="entry name" value="TRANK1"/>
</dbReference>
<evidence type="ECO:0000256" key="2">
    <source>
        <dbReference type="ARBA" id="ARBA00022801"/>
    </source>
</evidence>
<feature type="binding site" evidence="5">
    <location>
        <begin position="247"/>
        <end position="254"/>
    </location>
    <ligand>
        <name>ATP</name>
        <dbReference type="ChEBI" id="CHEBI:30616"/>
    </ligand>
</feature>
<evidence type="ECO:0000256" key="1">
    <source>
        <dbReference type="ARBA" id="ARBA00022741"/>
    </source>
</evidence>
<evidence type="ECO:0000313" key="7">
    <source>
        <dbReference type="EMBL" id="KAK8965877.1"/>
    </source>
</evidence>
<dbReference type="InterPro" id="IPR014016">
    <property type="entry name" value="UvrD-like_ATP-bd"/>
</dbReference>
<dbReference type="PANTHER" id="PTHR21529:SF4">
    <property type="entry name" value="TPR AND ANKYRIN REPEAT-CONTAINING PROTEIN 1"/>
    <property type="match status" value="1"/>
</dbReference>
<keyword evidence="3 5" id="KW-0347">Helicase</keyword>
<evidence type="ECO:0000313" key="8">
    <source>
        <dbReference type="Proteomes" id="UP001412067"/>
    </source>
</evidence>
<evidence type="ECO:0000256" key="4">
    <source>
        <dbReference type="ARBA" id="ARBA00022840"/>
    </source>
</evidence>
<reference evidence="7 8" key="1">
    <citation type="journal article" date="2022" name="Nat. Plants">
        <title>Genomes of leafy and leafless Platanthera orchids illuminate the evolution of mycoheterotrophy.</title>
        <authorList>
            <person name="Li M.H."/>
            <person name="Liu K.W."/>
            <person name="Li Z."/>
            <person name="Lu H.C."/>
            <person name="Ye Q.L."/>
            <person name="Zhang D."/>
            <person name="Wang J.Y."/>
            <person name="Li Y.F."/>
            <person name="Zhong Z.M."/>
            <person name="Liu X."/>
            <person name="Yu X."/>
            <person name="Liu D.K."/>
            <person name="Tu X.D."/>
            <person name="Liu B."/>
            <person name="Hao Y."/>
            <person name="Liao X.Y."/>
            <person name="Jiang Y.T."/>
            <person name="Sun W.H."/>
            <person name="Chen J."/>
            <person name="Chen Y.Q."/>
            <person name="Ai Y."/>
            <person name="Zhai J.W."/>
            <person name="Wu S.S."/>
            <person name="Zhou Z."/>
            <person name="Hsiao Y.Y."/>
            <person name="Wu W.L."/>
            <person name="Chen Y.Y."/>
            <person name="Lin Y.F."/>
            <person name="Hsu J.L."/>
            <person name="Li C.Y."/>
            <person name="Wang Z.W."/>
            <person name="Zhao X."/>
            <person name="Zhong W.Y."/>
            <person name="Ma X.K."/>
            <person name="Ma L."/>
            <person name="Huang J."/>
            <person name="Chen G.Z."/>
            <person name="Huang M.Z."/>
            <person name="Huang L."/>
            <person name="Peng D.H."/>
            <person name="Luo Y.B."/>
            <person name="Zou S.Q."/>
            <person name="Chen S.P."/>
            <person name="Lan S."/>
            <person name="Tsai W.C."/>
            <person name="Van de Peer Y."/>
            <person name="Liu Z.J."/>
        </authorList>
    </citation>
    <scope>NUCLEOTIDE SEQUENCE [LARGE SCALE GENOMIC DNA]</scope>
    <source>
        <strain evidence="7">Lor288</strain>
    </source>
</reference>
<organism evidence="7 8">
    <name type="scientific">Platanthera guangdongensis</name>
    <dbReference type="NCBI Taxonomy" id="2320717"/>
    <lineage>
        <taxon>Eukaryota</taxon>
        <taxon>Viridiplantae</taxon>
        <taxon>Streptophyta</taxon>
        <taxon>Embryophyta</taxon>
        <taxon>Tracheophyta</taxon>
        <taxon>Spermatophyta</taxon>
        <taxon>Magnoliopsida</taxon>
        <taxon>Liliopsida</taxon>
        <taxon>Asparagales</taxon>
        <taxon>Orchidaceae</taxon>
        <taxon>Orchidoideae</taxon>
        <taxon>Orchideae</taxon>
        <taxon>Orchidinae</taxon>
        <taxon>Platanthera</taxon>
    </lineage>
</organism>
<dbReference type="SUPFAM" id="SSF48452">
    <property type="entry name" value="TPR-like"/>
    <property type="match status" value="1"/>
</dbReference>
<dbReference type="Gene3D" id="3.40.50.300">
    <property type="entry name" value="P-loop containing nucleotide triphosphate hydrolases"/>
    <property type="match status" value="2"/>
</dbReference>
<gene>
    <name evidence="7" type="ORF">KSP40_PGU012011</name>
</gene>
<keyword evidence="2 5" id="KW-0378">Hydrolase</keyword>
<evidence type="ECO:0000259" key="6">
    <source>
        <dbReference type="PROSITE" id="PS51198"/>
    </source>
</evidence>
<dbReference type="InterPro" id="IPR027417">
    <property type="entry name" value="P-loop_NTPase"/>
</dbReference>
<accession>A0ABR2MNV4</accession>
<dbReference type="Proteomes" id="UP001412067">
    <property type="component" value="Unassembled WGS sequence"/>
</dbReference>
<evidence type="ECO:0000256" key="3">
    <source>
        <dbReference type="ARBA" id="ARBA00022806"/>
    </source>
</evidence>
<dbReference type="PANTHER" id="PTHR21529">
    <property type="entry name" value="MAMMARY TURMOR VIRUS RECEPTOR HOMOLOG 1, 2 MTVR1, 2"/>
    <property type="match status" value="1"/>
</dbReference>
<proteinExistence type="predicted"/>
<dbReference type="InterPro" id="IPR011990">
    <property type="entry name" value="TPR-like_helical_dom_sf"/>
</dbReference>
<dbReference type="Gene3D" id="1.25.40.10">
    <property type="entry name" value="Tetratricopeptide repeat domain"/>
    <property type="match status" value="1"/>
</dbReference>
<dbReference type="PROSITE" id="PS51198">
    <property type="entry name" value="UVRD_HELICASE_ATP_BIND"/>
    <property type="match status" value="1"/>
</dbReference>
<protein>
    <recommendedName>
        <fullName evidence="6">UvrD-like helicase ATP-binding domain-containing protein</fullName>
    </recommendedName>
</protein>
<keyword evidence="1 5" id="KW-0547">Nucleotide-binding</keyword>
<comment type="caution">
    <text evidence="7">The sequence shown here is derived from an EMBL/GenBank/DDBJ whole genome shotgun (WGS) entry which is preliminary data.</text>
</comment>
<dbReference type="SUPFAM" id="SSF52540">
    <property type="entry name" value="P-loop containing nucleoside triphosphate hydrolases"/>
    <property type="match status" value="1"/>
</dbReference>
<keyword evidence="8" id="KW-1185">Reference proteome</keyword>
<name>A0ABR2MNV4_9ASPA</name>